<dbReference type="PANTHER" id="PTHR11091:SF0">
    <property type="entry name" value="MALATE DEHYDROGENASE"/>
    <property type="match status" value="1"/>
</dbReference>
<gene>
    <name evidence="3" type="ORF">DS909_21050</name>
</gene>
<dbReference type="PANTHER" id="PTHR11091">
    <property type="entry name" value="OXIDOREDUCTASE-RELATED"/>
    <property type="match status" value="1"/>
</dbReference>
<dbReference type="InterPro" id="IPR043144">
    <property type="entry name" value="Mal/L-sulf/L-lact_DH-like_ah"/>
</dbReference>
<name>A0A366WK33_9RHOB</name>
<dbReference type="InterPro" id="IPR043143">
    <property type="entry name" value="Mal/L-sulf/L-lact_DH-like_NADP"/>
</dbReference>
<sequence>MADISTKTLSLDEIRNLAKTVLVSAGMDGAGSDILADLVMQSERDGPRSHGLAMLPRYVQSFQSGYANGAAKPKIERLAAGVLRGDGDNGFFQIASELARPQLIEMARNAGIAGFTCANTHHLAALRFETEALAREGLIAICVVNSLALIVPHGGKTPVFGTNPMSFACPREGAEPIVWDQASSVVALMDIKLAAAEGHDLPYPGGLDRAGNVTTDASEINETLSLLPFAEHKGTGIALMVEILAAALAGGCLSVETEEKQAFGALNIKPGVTLIAIDPAKWGSPSFLAQVSQIVGQIDAEPGARVPGDGRLKMRAKAQSEGVAVNLALLEELERSD</sequence>
<dbReference type="SUPFAM" id="SSF89733">
    <property type="entry name" value="L-sulfolactate dehydrogenase-like"/>
    <property type="match status" value="1"/>
</dbReference>
<evidence type="ECO:0000256" key="2">
    <source>
        <dbReference type="ARBA" id="ARBA00023002"/>
    </source>
</evidence>
<dbReference type="Gene3D" id="1.10.1530.10">
    <property type="match status" value="1"/>
</dbReference>
<organism evidence="3 4">
    <name type="scientific">Phaeobacter gallaeciensis</name>
    <dbReference type="NCBI Taxonomy" id="60890"/>
    <lineage>
        <taxon>Bacteria</taxon>
        <taxon>Pseudomonadati</taxon>
        <taxon>Pseudomonadota</taxon>
        <taxon>Alphaproteobacteria</taxon>
        <taxon>Rhodobacterales</taxon>
        <taxon>Roseobacteraceae</taxon>
        <taxon>Phaeobacter</taxon>
    </lineage>
</organism>
<dbReference type="InterPro" id="IPR003767">
    <property type="entry name" value="Malate/L-lactate_DH-like"/>
</dbReference>
<comment type="similarity">
    <text evidence="1">Belongs to the LDH2/MDH2 oxidoreductase family.</text>
</comment>
<reference evidence="3 4" key="1">
    <citation type="submission" date="2018-07" db="EMBL/GenBank/DDBJ databases">
        <title>Modular assembly of carbohydrate-degrading microbial communities in the ocean.</title>
        <authorList>
            <person name="Enke T.N."/>
            <person name="Datta M.S."/>
            <person name="Schwartzman J.A."/>
            <person name="Cermak N."/>
            <person name="Schmitz D.A."/>
            <person name="Barrere J."/>
            <person name="Cordero O.X."/>
        </authorList>
    </citation>
    <scope>NUCLEOTIDE SEQUENCE [LARGE SCALE GENOMIC DNA]</scope>
    <source>
        <strain evidence="3 4">C3M10</strain>
    </source>
</reference>
<dbReference type="Gene3D" id="3.30.1370.60">
    <property type="entry name" value="Hypothetical oxidoreductase yiak, domain 2"/>
    <property type="match status" value="1"/>
</dbReference>
<dbReference type="GO" id="GO:0016491">
    <property type="term" value="F:oxidoreductase activity"/>
    <property type="evidence" value="ECO:0007669"/>
    <property type="project" value="UniProtKB-KW"/>
</dbReference>
<accession>A0A366WK33</accession>
<dbReference type="OrthoDB" id="9811519at2"/>
<evidence type="ECO:0000313" key="4">
    <source>
        <dbReference type="Proteomes" id="UP000252706"/>
    </source>
</evidence>
<evidence type="ECO:0000256" key="1">
    <source>
        <dbReference type="ARBA" id="ARBA00006056"/>
    </source>
</evidence>
<dbReference type="Proteomes" id="UP000252706">
    <property type="component" value="Unassembled WGS sequence"/>
</dbReference>
<dbReference type="InterPro" id="IPR036111">
    <property type="entry name" value="Mal/L-sulfo/L-lacto_DH-like_sf"/>
</dbReference>
<dbReference type="EMBL" id="QOCE01000048">
    <property type="protein sequence ID" value="RBW50355.1"/>
    <property type="molecule type" value="Genomic_DNA"/>
</dbReference>
<dbReference type="RefSeq" id="WP_113825560.1">
    <property type="nucleotide sequence ID" value="NZ_QOCE01000048.1"/>
</dbReference>
<protein>
    <submittedName>
        <fullName evidence="3">Ldh family oxidoreductase</fullName>
    </submittedName>
</protein>
<dbReference type="AlphaFoldDB" id="A0A366WK33"/>
<evidence type="ECO:0000313" key="3">
    <source>
        <dbReference type="EMBL" id="RBW50355.1"/>
    </source>
</evidence>
<dbReference type="Pfam" id="PF02615">
    <property type="entry name" value="Ldh_2"/>
    <property type="match status" value="1"/>
</dbReference>
<keyword evidence="2" id="KW-0560">Oxidoreductase</keyword>
<comment type="caution">
    <text evidence="3">The sequence shown here is derived from an EMBL/GenBank/DDBJ whole genome shotgun (WGS) entry which is preliminary data.</text>
</comment>
<proteinExistence type="inferred from homology"/>